<protein>
    <submittedName>
        <fullName evidence="2">Uncharacterized protein</fullName>
    </submittedName>
</protein>
<feature type="region of interest" description="Disordered" evidence="1">
    <location>
        <begin position="1"/>
        <end position="37"/>
    </location>
</feature>
<keyword evidence="3" id="KW-1185">Reference proteome</keyword>
<dbReference type="AlphaFoldDB" id="A0A4Y2NAN4"/>
<evidence type="ECO:0000256" key="1">
    <source>
        <dbReference type="SAM" id="MobiDB-lite"/>
    </source>
</evidence>
<organism evidence="2 3">
    <name type="scientific">Araneus ventricosus</name>
    <name type="common">Orbweaver spider</name>
    <name type="synonym">Epeira ventricosa</name>
    <dbReference type="NCBI Taxonomy" id="182803"/>
    <lineage>
        <taxon>Eukaryota</taxon>
        <taxon>Metazoa</taxon>
        <taxon>Ecdysozoa</taxon>
        <taxon>Arthropoda</taxon>
        <taxon>Chelicerata</taxon>
        <taxon>Arachnida</taxon>
        <taxon>Araneae</taxon>
        <taxon>Araneomorphae</taxon>
        <taxon>Entelegynae</taxon>
        <taxon>Araneoidea</taxon>
        <taxon>Araneidae</taxon>
        <taxon>Araneus</taxon>
    </lineage>
</organism>
<proteinExistence type="predicted"/>
<evidence type="ECO:0000313" key="2">
    <source>
        <dbReference type="EMBL" id="GBN35710.1"/>
    </source>
</evidence>
<sequence>MEEEQFHAREGKNTKTLCSLNKHGAERSPNFGSGTSVTRPLSLSLALITLVECLLCKIPRMLHLSSMNLSIRMLLLVWLHSARNEQGVLWAAFLHATSVIEL</sequence>
<name>A0A4Y2NAN4_ARAVE</name>
<gene>
    <name evidence="2" type="ORF">AVEN_178903_1</name>
</gene>
<dbReference type="EMBL" id="BGPR01008737">
    <property type="protein sequence ID" value="GBN35710.1"/>
    <property type="molecule type" value="Genomic_DNA"/>
</dbReference>
<reference evidence="2 3" key="1">
    <citation type="journal article" date="2019" name="Sci. Rep.">
        <title>Orb-weaving spider Araneus ventricosus genome elucidates the spidroin gene catalogue.</title>
        <authorList>
            <person name="Kono N."/>
            <person name="Nakamura H."/>
            <person name="Ohtoshi R."/>
            <person name="Moran D.A.P."/>
            <person name="Shinohara A."/>
            <person name="Yoshida Y."/>
            <person name="Fujiwara M."/>
            <person name="Mori M."/>
            <person name="Tomita M."/>
            <person name="Arakawa K."/>
        </authorList>
    </citation>
    <scope>NUCLEOTIDE SEQUENCE [LARGE SCALE GENOMIC DNA]</scope>
</reference>
<feature type="compositionally biased region" description="Basic and acidic residues" evidence="1">
    <location>
        <begin position="1"/>
        <end position="13"/>
    </location>
</feature>
<evidence type="ECO:0000313" key="3">
    <source>
        <dbReference type="Proteomes" id="UP000499080"/>
    </source>
</evidence>
<comment type="caution">
    <text evidence="2">The sequence shown here is derived from an EMBL/GenBank/DDBJ whole genome shotgun (WGS) entry which is preliminary data.</text>
</comment>
<accession>A0A4Y2NAN4</accession>
<dbReference type="Proteomes" id="UP000499080">
    <property type="component" value="Unassembled WGS sequence"/>
</dbReference>